<dbReference type="Proteomes" id="UP001359559">
    <property type="component" value="Unassembled WGS sequence"/>
</dbReference>
<sequence length="105" mass="11987">MSRDHLALSLTKKLLFQLYWVPAVASKYKLYSTSVLKDCEFYEICRNLDIGRGEKFIKVEQRSSSFLQAIEEYVRDAPQGPIVCKDQVCINTSWFSQEGTGIGAK</sequence>
<dbReference type="AlphaFoldDB" id="A0AAN9FQ93"/>
<keyword evidence="3" id="KW-1185">Reference proteome</keyword>
<evidence type="ECO:0000259" key="1">
    <source>
        <dbReference type="Pfam" id="PF07651"/>
    </source>
</evidence>
<dbReference type="InterPro" id="IPR011417">
    <property type="entry name" value="ANTH_dom"/>
</dbReference>
<dbReference type="SUPFAM" id="SSF89009">
    <property type="entry name" value="GAT-like domain"/>
    <property type="match status" value="1"/>
</dbReference>
<dbReference type="EMBL" id="JAYKXN010000006">
    <property type="protein sequence ID" value="KAK7279156.1"/>
    <property type="molecule type" value="Genomic_DNA"/>
</dbReference>
<dbReference type="Pfam" id="PF07651">
    <property type="entry name" value="ANTH"/>
    <property type="match status" value="1"/>
</dbReference>
<comment type="caution">
    <text evidence="2">The sequence shown here is derived from an EMBL/GenBank/DDBJ whole genome shotgun (WGS) entry which is preliminary data.</text>
</comment>
<proteinExistence type="predicted"/>
<accession>A0AAN9FQ93</accession>
<organism evidence="2 3">
    <name type="scientific">Clitoria ternatea</name>
    <name type="common">Butterfly pea</name>
    <dbReference type="NCBI Taxonomy" id="43366"/>
    <lineage>
        <taxon>Eukaryota</taxon>
        <taxon>Viridiplantae</taxon>
        <taxon>Streptophyta</taxon>
        <taxon>Embryophyta</taxon>
        <taxon>Tracheophyta</taxon>
        <taxon>Spermatophyta</taxon>
        <taxon>Magnoliopsida</taxon>
        <taxon>eudicotyledons</taxon>
        <taxon>Gunneridae</taxon>
        <taxon>Pentapetalae</taxon>
        <taxon>rosids</taxon>
        <taxon>fabids</taxon>
        <taxon>Fabales</taxon>
        <taxon>Fabaceae</taxon>
        <taxon>Papilionoideae</taxon>
        <taxon>50 kb inversion clade</taxon>
        <taxon>NPAAA clade</taxon>
        <taxon>indigoferoid/millettioid clade</taxon>
        <taxon>Phaseoleae</taxon>
        <taxon>Clitoria</taxon>
    </lineage>
</organism>
<reference evidence="2 3" key="1">
    <citation type="submission" date="2024-01" db="EMBL/GenBank/DDBJ databases">
        <title>The genomes of 5 underutilized Papilionoideae crops provide insights into root nodulation and disease resistance.</title>
        <authorList>
            <person name="Yuan L."/>
        </authorList>
    </citation>
    <scope>NUCLEOTIDE SEQUENCE [LARGE SCALE GENOMIC DNA]</scope>
    <source>
        <strain evidence="2">LY-2023</strain>
        <tissue evidence="2">Leaf</tissue>
    </source>
</reference>
<evidence type="ECO:0000313" key="2">
    <source>
        <dbReference type="EMBL" id="KAK7279156.1"/>
    </source>
</evidence>
<gene>
    <name evidence="2" type="ORF">RJT34_24202</name>
</gene>
<name>A0AAN9FQ93_CLITE</name>
<feature type="domain" description="AP180 N-terminal homology (ANTH)" evidence="1">
    <location>
        <begin position="40"/>
        <end position="76"/>
    </location>
</feature>
<protein>
    <recommendedName>
        <fullName evidence="1">AP180 N-terminal homology (ANTH) domain-containing protein</fullName>
    </recommendedName>
</protein>
<dbReference type="GO" id="GO:0005543">
    <property type="term" value="F:phospholipid binding"/>
    <property type="evidence" value="ECO:0007669"/>
    <property type="project" value="InterPro"/>
</dbReference>
<evidence type="ECO:0000313" key="3">
    <source>
        <dbReference type="Proteomes" id="UP001359559"/>
    </source>
</evidence>